<comment type="caution">
    <text evidence="2">The sequence shown here is derived from an EMBL/GenBank/DDBJ whole genome shotgun (WGS) entry which is preliminary data.</text>
</comment>
<feature type="domain" description="BFN" evidence="1">
    <location>
        <begin position="8"/>
        <end position="140"/>
    </location>
</feature>
<dbReference type="Pfam" id="PF02577">
    <property type="entry name" value="BFN_dom"/>
    <property type="match status" value="1"/>
</dbReference>
<reference evidence="4 5" key="2">
    <citation type="journal article" date="2015" name="MBio">
        <title>Genome-Resolved Metagenomic Analysis Reveals Roles for Candidate Phyla and Other Microbial Community Members in Biogeochemical Transformations in Oil Reservoirs.</title>
        <authorList>
            <person name="Hu P."/>
            <person name="Tom L."/>
            <person name="Singh A."/>
            <person name="Thomas B.C."/>
            <person name="Baker B.J."/>
            <person name="Piceno Y.M."/>
            <person name="Andersen G.L."/>
            <person name="Banfield J.F."/>
        </authorList>
    </citation>
    <scope>NUCLEOTIDE SEQUENCE [LARGE SCALE GENOMIC DNA]</scope>
</reference>
<dbReference type="EMBL" id="LGHE01000153">
    <property type="protein sequence ID" value="KUL00661.1"/>
    <property type="molecule type" value="Genomic_DNA"/>
</dbReference>
<reference evidence="2" key="1">
    <citation type="journal article" date="2015" name="MBio">
        <title>Genome-resolved metagenomic analysis reveals roles for candidate phyla and other microbial community members in biogeochemical transformations in oil reservoirs.</title>
        <authorList>
            <person name="Hu P."/>
            <person name="Tom L."/>
            <person name="Singh A."/>
            <person name="Thomas B.C."/>
            <person name="Baker B.J."/>
            <person name="Piceno Y.M."/>
            <person name="Andersen G.L."/>
            <person name="Banfield J.F."/>
        </authorList>
    </citation>
    <scope>NUCLEOTIDE SEQUENCE [LARGE SCALE GENOMIC DNA]</scope>
    <source>
        <strain evidence="2">62_101</strain>
        <strain evidence="3">63_41</strain>
    </source>
</reference>
<evidence type="ECO:0000313" key="5">
    <source>
        <dbReference type="Proteomes" id="UP000054598"/>
    </source>
</evidence>
<dbReference type="InterPro" id="IPR003729">
    <property type="entry name" value="Bi_nuclease_dom"/>
</dbReference>
<dbReference type="AlphaFoldDB" id="A0A101GP45"/>
<evidence type="ECO:0000313" key="4">
    <source>
        <dbReference type="Proteomes" id="UP000054323"/>
    </source>
</evidence>
<dbReference type="SUPFAM" id="SSF103256">
    <property type="entry name" value="Hypothetical protein TM0160"/>
    <property type="match status" value="1"/>
</dbReference>
<protein>
    <recommendedName>
        <fullName evidence="1">BFN domain-containing protein</fullName>
    </recommendedName>
</protein>
<evidence type="ECO:0000313" key="2">
    <source>
        <dbReference type="EMBL" id="KUK61740.1"/>
    </source>
</evidence>
<proteinExistence type="predicted"/>
<gene>
    <name evidence="2" type="ORF">XD82_0974</name>
    <name evidence="3" type="ORF">XE10_1322</name>
</gene>
<dbReference type="PANTHER" id="PTHR15160">
    <property type="entry name" value="VON HIPPEL-LINDAU PROTEIN"/>
    <property type="match status" value="1"/>
</dbReference>
<name>A0A101GP45_9EURY</name>
<dbReference type="PATRIC" id="fig|2198.3.peg.1209"/>
<evidence type="ECO:0000259" key="1">
    <source>
        <dbReference type="PROSITE" id="PS51658"/>
    </source>
</evidence>
<accession>A0A101GP45</accession>
<dbReference type="Proteomes" id="UP000054598">
    <property type="component" value="Unassembled WGS sequence"/>
</dbReference>
<dbReference type="PANTHER" id="PTHR15160:SF1">
    <property type="entry name" value="VON HIPPEL-LINDAU DISEASE TUMOR SUPPRESSOR"/>
    <property type="match status" value="1"/>
</dbReference>
<dbReference type="PROSITE" id="PS51658">
    <property type="entry name" value="BFN"/>
    <property type="match status" value="1"/>
</dbReference>
<sequence>MSGDHMTAQSCRVQGVFMSVSEMGAAPTVVLDAGGDSTIPIYVGLWEAISISNALNSEMLPRPITHDLIVELFRNFEITLDALHIDSLEEGVFYAKLLLRQGSRTETMDCRPSDGIAIALRYRAPIMIEDTVVESAAVKKDDLPRMVDLKEYL</sequence>
<dbReference type="Proteomes" id="UP000054323">
    <property type="component" value="Unassembled WGS sequence"/>
</dbReference>
<dbReference type="GO" id="GO:0004518">
    <property type="term" value="F:nuclease activity"/>
    <property type="evidence" value="ECO:0007669"/>
    <property type="project" value="InterPro"/>
</dbReference>
<dbReference type="Gene3D" id="3.10.690.10">
    <property type="entry name" value="Bifunctional nuclease domain"/>
    <property type="match status" value="1"/>
</dbReference>
<dbReference type="EMBL" id="LGGD01000105">
    <property type="protein sequence ID" value="KUK61740.1"/>
    <property type="molecule type" value="Genomic_DNA"/>
</dbReference>
<organism evidence="2 4">
    <name type="scientific">Methanoculleus marisnigri</name>
    <dbReference type="NCBI Taxonomy" id="2198"/>
    <lineage>
        <taxon>Archaea</taxon>
        <taxon>Methanobacteriati</taxon>
        <taxon>Methanobacteriota</taxon>
        <taxon>Stenosarchaea group</taxon>
        <taxon>Methanomicrobia</taxon>
        <taxon>Methanomicrobiales</taxon>
        <taxon>Methanomicrobiaceae</taxon>
        <taxon>Methanoculleus</taxon>
    </lineage>
</organism>
<dbReference type="InterPro" id="IPR036104">
    <property type="entry name" value="BFN_sf"/>
</dbReference>
<evidence type="ECO:0000313" key="3">
    <source>
        <dbReference type="EMBL" id="KUL00661.1"/>
    </source>
</evidence>